<evidence type="ECO:0000313" key="4">
    <source>
        <dbReference type="Proteomes" id="UP000289821"/>
    </source>
</evidence>
<evidence type="ECO:0000313" key="3">
    <source>
        <dbReference type="EMBL" id="RXG15173.1"/>
    </source>
</evidence>
<accession>A0A4V1KPD5</accession>
<organism evidence="3 4">
    <name type="scientific">Leeuwenhoekiella aestuarii</name>
    <dbReference type="NCBI Taxonomy" id="2249426"/>
    <lineage>
        <taxon>Bacteria</taxon>
        <taxon>Pseudomonadati</taxon>
        <taxon>Bacteroidota</taxon>
        <taxon>Flavobacteriia</taxon>
        <taxon>Flavobacteriales</taxon>
        <taxon>Flavobacteriaceae</taxon>
        <taxon>Leeuwenhoekiella</taxon>
    </lineage>
</organism>
<dbReference type="Proteomes" id="UP000289821">
    <property type="component" value="Unassembled WGS sequence"/>
</dbReference>
<keyword evidence="4" id="KW-1185">Reference proteome</keyword>
<dbReference type="PANTHER" id="PTHR13914">
    <property type="entry name" value="PROLINE OXIDASE"/>
    <property type="match status" value="1"/>
</dbReference>
<comment type="caution">
    <text evidence="3">The sequence shown here is derived from an EMBL/GenBank/DDBJ whole genome shotgun (WGS) entry which is preliminary data.</text>
</comment>
<keyword evidence="1" id="KW-0560">Oxidoreductase</keyword>
<dbReference type="SUPFAM" id="SSF51730">
    <property type="entry name" value="FAD-linked oxidoreductase"/>
    <property type="match status" value="1"/>
</dbReference>
<evidence type="ECO:0000259" key="2">
    <source>
        <dbReference type="Pfam" id="PF01619"/>
    </source>
</evidence>
<evidence type="ECO:0000256" key="1">
    <source>
        <dbReference type="ARBA" id="ARBA00023002"/>
    </source>
</evidence>
<dbReference type="Gene3D" id="3.20.20.220">
    <property type="match status" value="1"/>
</dbReference>
<dbReference type="Pfam" id="PF01619">
    <property type="entry name" value="Pro_dh"/>
    <property type="match status" value="1"/>
</dbReference>
<dbReference type="InterPro" id="IPR015659">
    <property type="entry name" value="Proline_oxidase"/>
</dbReference>
<dbReference type="GO" id="GO:0071949">
    <property type="term" value="F:FAD binding"/>
    <property type="evidence" value="ECO:0007669"/>
    <property type="project" value="TreeGrafter"/>
</dbReference>
<feature type="domain" description="Proline dehydrogenase" evidence="2">
    <location>
        <begin position="77"/>
        <end position="376"/>
    </location>
</feature>
<dbReference type="PANTHER" id="PTHR13914:SF0">
    <property type="entry name" value="PROLINE DEHYDROGENASE 1, MITOCHONDRIAL"/>
    <property type="match status" value="1"/>
</dbReference>
<dbReference type="GO" id="GO:0004657">
    <property type="term" value="F:proline dehydrogenase activity"/>
    <property type="evidence" value="ECO:0007669"/>
    <property type="project" value="InterPro"/>
</dbReference>
<dbReference type="EMBL" id="QOVI01000003">
    <property type="protein sequence ID" value="RXG15173.1"/>
    <property type="molecule type" value="Genomic_DNA"/>
</dbReference>
<name>A0A4V1KPD5_9FLAO</name>
<dbReference type="InterPro" id="IPR002872">
    <property type="entry name" value="Proline_DH_dom"/>
</dbReference>
<reference evidence="3 4" key="1">
    <citation type="submission" date="2018-07" db="EMBL/GenBank/DDBJ databases">
        <title>Leeuwenhoekiella genomics.</title>
        <authorList>
            <person name="Tahon G."/>
            <person name="Willems A."/>
        </authorList>
    </citation>
    <scope>NUCLEOTIDE SEQUENCE [LARGE SCALE GENOMIC DNA]</scope>
    <source>
        <strain evidence="3 4">R-50232</strain>
    </source>
</reference>
<sequence>MLEQRIFDDTKTAFSLKSDSELTRAYYLFKMISLQPLVKVGSVVTNFALNANLPIKRLVKATVFDHFCGGESEKDCTDTIEAMYSKNVHSVLDFSVEGKETEQLFDAALKRVVSIIDFAKDRAGIPFAVFKPTGFGRFEVLRKVTENEKLSDKERAEWKRIQERFHEVCKKAKACDIKLLIDAEESWMQGAVDDLVLEMMQTYNKEKPIVFTTLQCYRWDRLAYLKELHLDGIEKGYHLGVKIVRGAYMEKERARADKHGYASPICKDKPETDAHFNAMLVYIFDNLDDIWAFVGTHNEESNYLAIEIMAQKEIANDDPRVWFGQLYGMSDHISFNLAEAGYNVAKYLPFGPVKDVMPYLIRRAEENTSVAGQTNRELTLIKEEYKRRKHKK</sequence>
<protein>
    <submittedName>
        <fullName evidence="3">L-proline dehydrogenase</fullName>
    </submittedName>
</protein>
<dbReference type="RefSeq" id="WP_128760780.1">
    <property type="nucleotide sequence ID" value="NZ_QOVI01000003.1"/>
</dbReference>
<dbReference type="AlphaFoldDB" id="A0A4V1KPD5"/>
<dbReference type="GO" id="GO:0010133">
    <property type="term" value="P:L-proline catabolic process to L-glutamate"/>
    <property type="evidence" value="ECO:0007669"/>
    <property type="project" value="TreeGrafter"/>
</dbReference>
<dbReference type="OrthoDB" id="1401444at2"/>
<gene>
    <name evidence="3" type="ORF">DSM04_10361</name>
</gene>
<proteinExistence type="predicted"/>
<dbReference type="InterPro" id="IPR029041">
    <property type="entry name" value="FAD-linked_oxidoreductase-like"/>
</dbReference>